<evidence type="ECO:0008006" key="4">
    <source>
        <dbReference type="Google" id="ProtNLM"/>
    </source>
</evidence>
<evidence type="ECO:0000256" key="1">
    <source>
        <dbReference type="SAM" id="MobiDB-lite"/>
    </source>
</evidence>
<dbReference type="AlphaFoldDB" id="A0A6A6RIY0"/>
<dbReference type="EMBL" id="MU004181">
    <property type="protein sequence ID" value="KAF2503303.1"/>
    <property type="molecule type" value="Genomic_DNA"/>
</dbReference>
<protein>
    <recommendedName>
        <fullName evidence="4">F-box domain-containing protein</fullName>
    </recommendedName>
</protein>
<dbReference type="OrthoDB" id="5314997at2759"/>
<reference evidence="2" key="1">
    <citation type="journal article" date="2020" name="Stud. Mycol.">
        <title>101 Dothideomycetes genomes: a test case for predicting lifestyles and emergence of pathogens.</title>
        <authorList>
            <person name="Haridas S."/>
            <person name="Albert R."/>
            <person name="Binder M."/>
            <person name="Bloem J."/>
            <person name="Labutti K."/>
            <person name="Salamov A."/>
            <person name="Andreopoulos B."/>
            <person name="Baker S."/>
            <person name="Barry K."/>
            <person name="Bills G."/>
            <person name="Bluhm B."/>
            <person name="Cannon C."/>
            <person name="Castanera R."/>
            <person name="Culley D."/>
            <person name="Daum C."/>
            <person name="Ezra D."/>
            <person name="Gonzalez J."/>
            <person name="Henrissat B."/>
            <person name="Kuo A."/>
            <person name="Liang C."/>
            <person name="Lipzen A."/>
            <person name="Lutzoni F."/>
            <person name="Magnuson J."/>
            <person name="Mondo S."/>
            <person name="Nolan M."/>
            <person name="Ohm R."/>
            <person name="Pangilinan J."/>
            <person name="Park H.-J."/>
            <person name="Ramirez L."/>
            <person name="Alfaro M."/>
            <person name="Sun H."/>
            <person name="Tritt A."/>
            <person name="Yoshinaga Y."/>
            <person name="Zwiers L.-H."/>
            <person name="Turgeon B."/>
            <person name="Goodwin S."/>
            <person name="Spatafora J."/>
            <person name="Crous P."/>
            <person name="Grigoriev I."/>
        </authorList>
    </citation>
    <scope>NUCLEOTIDE SEQUENCE</scope>
    <source>
        <strain evidence="2">CBS 269.34</strain>
    </source>
</reference>
<feature type="region of interest" description="Disordered" evidence="1">
    <location>
        <begin position="1"/>
        <end position="24"/>
    </location>
</feature>
<dbReference type="PANTHER" id="PTHR42085:SF2">
    <property type="entry name" value="F-BOX DOMAIN-CONTAINING PROTEIN"/>
    <property type="match status" value="1"/>
</dbReference>
<accession>A0A6A6RIY0</accession>
<keyword evidence="3" id="KW-1185">Reference proteome</keyword>
<proteinExistence type="predicted"/>
<dbReference type="PANTHER" id="PTHR42085">
    <property type="entry name" value="F-BOX DOMAIN-CONTAINING PROTEIN"/>
    <property type="match status" value="1"/>
</dbReference>
<name>A0A6A6RIY0_9PEZI</name>
<organism evidence="2 3">
    <name type="scientific">Lophium mytilinum</name>
    <dbReference type="NCBI Taxonomy" id="390894"/>
    <lineage>
        <taxon>Eukaryota</taxon>
        <taxon>Fungi</taxon>
        <taxon>Dikarya</taxon>
        <taxon>Ascomycota</taxon>
        <taxon>Pezizomycotina</taxon>
        <taxon>Dothideomycetes</taxon>
        <taxon>Pleosporomycetidae</taxon>
        <taxon>Mytilinidiales</taxon>
        <taxon>Mytilinidiaceae</taxon>
        <taxon>Lophium</taxon>
    </lineage>
</organism>
<dbReference type="InterPro" id="IPR038883">
    <property type="entry name" value="AN11006-like"/>
</dbReference>
<sequence>MQTLSTITECDTRSTPTPEPHEKPFPFLHLPPELRLQVYEAAFQSNDPIGIVPSNGSWAVEPSYSMPSLSSRLPFALLLANKQIRAEAREIVYNVNTFALRRLVREDPKGWLCPANVASCFLRSVPFRALRSLEIHFGSVGSELAPLDGAEKQEWRGFCAALGGCTGLRALKLDMVGRLPGADCLSAGLAKPVSWIEELLEVFQKRKLQRLALRYVSECFVEDYEEEVWRVAGLLEVLRKGMLDGVEELGKKGLKEVREIVGDLAMDNMVMIECNDVCGMKMISLLEEDLTEWERCSKSYISIED</sequence>
<dbReference type="Proteomes" id="UP000799750">
    <property type="component" value="Unassembled WGS sequence"/>
</dbReference>
<evidence type="ECO:0000313" key="2">
    <source>
        <dbReference type="EMBL" id="KAF2503303.1"/>
    </source>
</evidence>
<gene>
    <name evidence="2" type="ORF">BU16DRAFT_555308</name>
</gene>
<evidence type="ECO:0000313" key="3">
    <source>
        <dbReference type="Proteomes" id="UP000799750"/>
    </source>
</evidence>
<feature type="compositionally biased region" description="Polar residues" evidence="1">
    <location>
        <begin position="1"/>
        <end position="16"/>
    </location>
</feature>